<gene>
    <name evidence="1" type="ORF">FHR69_002382</name>
</gene>
<protein>
    <submittedName>
        <fullName evidence="1">Uncharacterized protein</fullName>
    </submittedName>
</protein>
<name>A0ACC5MCX2_9PSED</name>
<comment type="caution">
    <text evidence="1">The sequence shown here is derived from an EMBL/GenBank/DDBJ whole genome shotgun (WGS) entry which is preliminary data.</text>
</comment>
<dbReference type="Proteomes" id="UP000589818">
    <property type="component" value="Unassembled WGS sequence"/>
</dbReference>
<sequence length="48" mass="5072">MSVPAWVAQAVTQISTFKGLAVHPFARYLPHCKTSSAPSIVAVLGYGL</sequence>
<reference evidence="1" key="1">
    <citation type="submission" date="2020-08" db="EMBL/GenBank/DDBJ databases">
        <title>Plant associated metagenomes--Microbial community diversity and host control of community assembly across model and emerging plant ecological genomics systems.</title>
        <authorList>
            <person name="Dangl J."/>
        </authorList>
    </citation>
    <scope>NUCLEOTIDE SEQUENCE</scope>
    <source>
        <strain evidence="1">KD5</strain>
    </source>
</reference>
<organism evidence="1 2">
    <name type="scientific">Pseudomonas umsongensis</name>
    <dbReference type="NCBI Taxonomy" id="198618"/>
    <lineage>
        <taxon>Bacteria</taxon>
        <taxon>Pseudomonadati</taxon>
        <taxon>Pseudomonadota</taxon>
        <taxon>Gammaproteobacteria</taxon>
        <taxon>Pseudomonadales</taxon>
        <taxon>Pseudomonadaceae</taxon>
        <taxon>Pseudomonas</taxon>
    </lineage>
</organism>
<dbReference type="EMBL" id="JACHVR010000001">
    <property type="protein sequence ID" value="MBB2886516.1"/>
    <property type="molecule type" value="Genomic_DNA"/>
</dbReference>
<keyword evidence="2" id="KW-1185">Reference proteome</keyword>
<evidence type="ECO:0000313" key="2">
    <source>
        <dbReference type="Proteomes" id="UP000589818"/>
    </source>
</evidence>
<evidence type="ECO:0000313" key="1">
    <source>
        <dbReference type="EMBL" id="MBB2886516.1"/>
    </source>
</evidence>
<proteinExistence type="predicted"/>
<accession>A0ACC5MCX2</accession>